<evidence type="ECO:0000313" key="1">
    <source>
        <dbReference type="EMBL" id="EKE74415.1"/>
    </source>
</evidence>
<dbReference type="SUPFAM" id="SSF69754">
    <property type="entry name" value="Ribosome binding protein Y (YfiA homologue)"/>
    <property type="match status" value="1"/>
</dbReference>
<sequence length="140" mass="15868">MQIEPIISYHNVDHSLAVENLVLRRVRMLERREDRITGCEVTMAAPQERKRHGRVFKVRLNLHLPGPDVSISREIAQGSAQNDLILAVNRAFTAAERALRSRKKKMGGIEVKHHPPVLHGEIAELEPELGYGWVQANDGR</sequence>
<dbReference type="Proteomes" id="UP000006762">
    <property type="component" value="Unassembled WGS sequence"/>
</dbReference>
<comment type="caution">
    <text evidence="1">The sequence shown here is derived from an EMBL/GenBank/DDBJ whole genome shotgun (WGS) entry which is preliminary data.</text>
</comment>
<dbReference type="RefSeq" id="WP_009570263.1">
    <property type="nucleotide sequence ID" value="NZ_AMRK01000001.1"/>
</dbReference>
<protein>
    <submittedName>
        <fullName evidence="1">Ribosome-associated factor Y</fullName>
    </submittedName>
</protein>
<dbReference type="Pfam" id="PF02482">
    <property type="entry name" value="Ribosomal_S30AE"/>
    <property type="match status" value="1"/>
</dbReference>
<dbReference type="OrthoDB" id="9782252at2"/>
<dbReference type="InterPro" id="IPR003489">
    <property type="entry name" value="RHF/RaiA"/>
</dbReference>
<dbReference type="Gene3D" id="3.30.160.100">
    <property type="entry name" value="Ribosome hibernation promotion factor-like"/>
    <property type="match status" value="1"/>
</dbReference>
<dbReference type="AlphaFoldDB" id="K2KAL9"/>
<dbReference type="PATRIC" id="fig|1208323.3.peg.365"/>
<dbReference type="STRING" id="1208323.B30_01775"/>
<dbReference type="EMBL" id="AMRK01000001">
    <property type="protein sequence ID" value="EKE74415.1"/>
    <property type="molecule type" value="Genomic_DNA"/>
</dbReference>
<evidence type="ECO:0000313" key="2">
    <source>
        <dbReference type="Proteomes" id="UP000006762"/>
    </source>
</evidence>
<reference evidence="1 2" key="1">
    <citation type="submission" date="2012-09" db="EMBL/GenBank/DDBJ databases">
        <title>Celeribacter baekdonensis B30 Genome Sequencing.</title>
        <authorList>
            <person name="Wang W."/>
        </authorList>
    </citation>
    <scope>NUCLEOTIDE SEQUENCE [LARGE SCALE GENOMIC DNA]</scope>
    <source>
        <strain evidence="1 2">B30</strain>
    </source>
</reference>
<keyword evidence="2" id="KW-1185">Reference proteome</keyword>
<dbReference type="eggNOG" id="COG1544">
    <property type="taxonomic scope" value="Bacteria"/>
</dbReference>
<dbReference type="InterPro" id="IPR036567">
    <property type="entry name" value="RHF-like"/>
</dbReference>
<proteinExistence type="predicted"/>
<gene>
    <name evidence="1" type="ORF">B30_01775</name>
</gene>
<organism evidence="1 2">
    <name type="scientific">Celeribacter baekdonensis B30</name>
    <dbReference type="NCBI Taxonomy" id="1208323"/>
    <lineage>
        <taxon>Bacteria</taxon>
        <taxon>Pseudomonadati</taxon>
        <taxon>Pseudomonadota</taxon>
        <taxon>Alphaproteobacteria</taxon>
        <taxon>Rhodobacterales</taxon>
        <taxon>Roseobacteraceae</taxon>
        <taxon>Celeribacter</taxon>
    </lineage>
</organism>
<name>K2KAL9_9RHOB</name>
<accession>K2KAL9</accession>